<evidence type="ECO:0000256" key="2">
    <source>
        <dbReference type="SAM" id="SignalP"/>
    </source>
</evidence>
<sequence>MLLHQALVFAALASASPLESRHKRNNNEHAWGTLSKPVMTEPTMSRKLHRRRPPPTSYPSPTTLSTLHSYSIETSGYFSFPAPIPPPFSQPYNLTQIGMTIEPRPTPTATYPATVVRTVIIYESMEPWPLPPLNATDYLTFILHPPQPTDLPSTMSRKAAIPCVANCSSAAAWRPDDRCTARGFATGCLGQCELKDGIFWCLRRYPIGSLNGAPDLALQHWKGRVCWWGKGDDTFDSDWNSSFETLGEPCRVGDNPVRCRPCDGVDYGQDGSHPFIDPDPIQFDEAVLPAKAPAAQQLGEPAAMQLDDGLSSQPLDRKLESVVRSARPDAEFVENLHGRRLLAAMGMARSGDSPITENACPRSCIGASFARAEFVCLVAVLVGGLEVSFAKPGGDGLEQLKGGITHRLRDELW</sequence>
<proteinExistence type="predicted"/>
<feature type="region of interest" description="Disordered" evidence="1">
    <location>
        <begin position="18"/>
        <end position="64"/>
    </location>
</feature>
<reference evidence="4" key="4">
    <citation type="journal article" date="2015" name="G3 (Bethesda)">
        <title>Genome sequences of three phytopathogenic species of the Magnaporthaceae family of fungi.</title>
        <authorList>
            <person name="Okagaki L.H."/>
            <person name="Nunes C.C."/>
            <person name="Sailsbery J."/>
            <person name="Clay B."/>
            <person name="Brown D."/>
            <person name="John T."/>
            <person name="Oh Y."/>
            <person name="Young N."/>
            <person name="Fitzgerald M."/>
            <person name="Haas B.J."/>
            <person name="Zeng Q."/>
            <person name="Young S."/>
            <person name="Adiconis X."/>
            <person name="Fan L."/>
            <person name="Levin J.Z."/>
            <person name="Mitchell T.K."/>
            <person name="Okubara P.A."/>
            <person name="Farman M.L."/>
            <person name="Kohn L.M."/>
            <person name="Birren B."/>
            <person name="Ma L.-J."/>
            <person name="Dean R.A."/>
        </authorList>
    </citation>
    <scope>NUCLEOTIDE SEQUENCE</scope>
    <source>
        <strain evidence="4">ATCC 64411 / 73-15</strain>
    </source>
</reference>
<evidence type="ECO:0000256" key="1">
    <source>
        <dbReference type="SAM" id="MobiDB-lite"/>
    </source>
</evidence>
<gene>
    <name evidence="3" type="ORF">MAPG_09034</name>
</gene>
<reference evidence="5" key="1">
    <citation type="submission" date="2010-05" db="EMBL/GenBank/DDBJ databases">
        <title>The genome sequence of Magnaporthe poae strain ATCC 64411.</title>
        <authorList>
            <person name="Ma L.-J."/>
            <person name="Dead R."/>
            <person name="Young S."/>
            <person name="Zeng Q."/>
            <person name="Koehrsen M."/>
            <person name="Alvarado L."/>
            <person name="Berlin A."/>
            <person name="Chapman S.B."/>
            <person name="Chen Z."/>
            <person name="Freedman E."/>
            <person name="Gellesch M."/>
            <person name="Goldberg J."/>
            <person name="Griggs A."/>
            <person name="Gujja S."/>
            <person name="Heilman E.R."/>
            <person name="Heiman D."/>
            <person name="Hepburn T."/>
            <person name="Howarth C."/>
            <person name="Jen D."/>
            <person name="Larson L."/>
            <person name="Mehta T."/>
            <person name="Neiman D."/>
            <person name="Pearson M."/>
            <person name="Roberts A."/>
            <person name="Saif S."/>
            <person name="Shea T."/>
            <person name="Shenoy N."/>
            <person name="Sisk P."/>
            <person name="Stolte C."/>
            <person name="Sykes S."/>
            <person name="Walk T."/>
            <person name="White J."/>
            <person name="Yandava C."/>
            <person name="Haas B."/>
            <person name="Nusbaum C."/>
            <person name="Birren B."/>
        </authorList>
    </citation>
    <scope>NUCLEOTIDE SEQUENCE [LARGE SCALE GENOMIC DNA]</scope>
    <source>
        <strain evidence="5">ATCC 64411 / 73-15</strain>
    </source>
</reference>
<reference evidence="3" key="2">
    <citation type="submission" date="2010-05" db="EMBL/GenBank/DDBJ databases">
        <title>The Genome Sequence of Magnaporthe poae strain ATCC 64411.</title>
        <authorList>
            <consortium name="The Broad Institute Genome Sequencing Platform"/>
            <consortium name="Broad Institute Genome Sequencing Center for Infectious Disease"/>
            <person name="Ma L.-J."/>
            <person name="Dead R."/>
            <person name="Young S."/>
            <person name="Zeng Q."/>
            <person name="Koehrsen M."/>
            <person name="Alvarado L."/>
            <person name="Berlin A."/>
            <person name="Chapman S.B."/>
            <person name="Chen Z."/>
            <person name="Freedman E."/>
            <person name="Gellesch M."/>
            <person name="Goldberg J."/>
            <person name="Griggs A."/>
            <person name="Gujja S."/>
            <person name="Heilman E.R."/>
            <person name="Heiman D."/>
            <person name="Hepburn T."/>
            <person name="Howarth C."/>
            <person name="Jen D."/>
            <person name="Larson L."/>
            <person name="Mehta T."/>
            <person name="Neiman D."/>
            <person name="Pearson M."/>
            <person name="Roberts A."/>
            <person name="Saif S."/>
            <person name="Shea T."/>
            <person name="Shenoy N."/>
            <person name="Sisk P."/>
            <person name="Stolte C."/>
            <person name="Sykes S."/>
            <person name="Walk T."/>
            <person name="White J."/>
            <person name="Yandava C."/>
            <person name="Haas B."/>
            <person name="Nusbaum C."/>
            <person name="Birren B."/>
        </authorList>
    </citation>
    <scope>NUCLEOTIDE SEQUENCE</scope>
    <source>
        <strain evidence="3">ATCC 64411</strain>
    </source>
</reference>
<accession>A0A0C4E8W4</accession>
<reference evidence="3" key="3">
    <citation type="submission" date="2011-03" db="EMBL/GenBank/DDBJ databases">
        <title>Annotation of Magnaporthe poae ATCC 64411.</title>
        <authorList>
            <person name="Ma L.-J."/>
            <person name="Dead R."/>
            <person name="Young S.K."/>
            <person name="Zeng Q."/>
            <person name="Gargeya S."/>
            <person name="Fitzgerald M."/>
            <person name="Haas B."/>
            <person name="Abouelleil A."/>
            <person name="Alvarado L."/>
            <person name="Arachchi H.M."/>
            <person name="Berlin A."/>
            <person name="Brown A."/>
            <person name="Chapman S.B."/>
            <person name="Chen Z."/>
            <person name="Dunbar C."/>
            <person name="Freedman E."/>
            <person name="Gearin G."/>
            <person name="Gellesch M."/>
            <person name="Goldberg J."/>
            <person name="Griggs A."/>
            <person name="Gujja S."/>
            <person name="Heiman D."/>
            <person name="Howarth C."/>
            <person name="Larson L."/>
            <person name="Lui A."/>
            <person name="MacDonald P.J.P."/>
            <person name="Mehta T."/>
            <person name="Montmayeur A."/>
            <person name="Murphy C."/>
            <person name="Neiman D."/>
            <person name="Pearson M."/>
            <person name="Priest M."/>
            <person name="Roberts A."/>
            <person name="Saif S."/>
            <person name="Shea T."/>
            <person name="Shenoy N."/>
            <person name="Sisk P."/>
            <person name="Stolte C."/>
            <person name="Sykes S."/>
            <person name="Yandava C."/>
            <person name="Wortman J."/>
            <person name="Nusbaum C."/>
            <person name="Birren B."/>
        </authorList>
    </citation>
    <scope>NUCLEOTIDE SEQUENCE</scope>
    <source>
        <strain evidence="3">ATCC 64411</strain>
    </source>
</reference>
<evidence type="ECO:0000313" key="5">
    <source>
        <dbReference type="Proteomes" id="UP000011715"/>
    </source>
</evidence>
<dbReference type="OrthoDB" id="5241936at2759"/>
<evidence type="ECO:0000313" key="3">
    <source>
        <dbReference type="EMBL" id="KLU90069.1"/>
    </source>
</evidence>
<dbReference type="EMBL" id="ADBL01002213">
    <property type="status" value="NOT_ANNOTATED_CDS"/>
    <property type="molecule type" value="Genomic_DNA"/>
</dbReference>
<name>A0A0C4E8W4_MAGP6</name>
<keyword evidence="2" id="KW-0732">Signal</keyword>
<organism evidence="4 5">
    <name type="scientific">Magnaporthiopsis poae (strain ATCC 64411 / 73-15)</name>
    <name type="common">Kentucky bluegrass fungus</name>
    <name type="synonym">Magnaporthe poae</name>
    <dbReference type="NCBI Taxonomy" id="644358"/>
    <lineage>
        <taxon>Eukaryota</taxon>
        <taxon>Fungi</taxon>
        <taxon>Dikarya</taxon>
        <taxon>Ascomycota</taxon>
        <taxon>Pezizomycotina</taxon>
        <taxon>Sordariomycetes</taxon>
        <taxon>Sordariomycetidae</taxon>
        <taxon>Magnaporthales</taxon>
        <taxon>Magnaporthaceae</taxon>
        <taxon>Magnaporthiopsis</taxon>
    </lineage>
</organism>
<dbReference type="EMBL" id="GL876974">
    <property type="protein sequence ID" value="KLU90069.1"/>
    <property type="molecule type" value="Genomic_DNA"/>
</dbReference>
<feature type="chain" id="PRO_5011847312" evidence="2">
    <location>
        <begin position="16"/>
        <end position="413"/>
    </location>
</feature>
<evidence type="ECO:0000313" key="4">
    <source>
        <dbReference type="EnsemblFungi" id="MAPG_09034T0"/>
    </source>
</evidence>
<feature type="signal peptide" evidence="2">
    <location>
        <begin position="1"/>
        <end position="15"/>
    </location>
</feature>
<dbReference type="VEuPathDB" id="FungiDB:MAPG_09034"/>
<reference evidence="4" key="5">
    <citation type="submission" date="2015-06" db="UniProtKB">
        <authorList>
            <consortium name="EnsemblFungi"/>
        </authorList>
    </citation>
    <scope>IDENTIFICATION</scope>
    <source>
        <strain evidence="4">ATCC 64411</strain>
    </source>
</reference>
<dbReference type="AlphaFoldDB" id="A0A0C4E8W4"/>
<keyword evidence="5" id="KW-1185">Reference proteome</keyword>
<dbReference type="EnsemblFungi" id="MAPG_09034T0">
    <property type="protein sequence ID" value="MAPG_09034T0"/>
    <property type="gene ID" value="MAPG_09034"/>
</dbReference>
<protein>
    <submittedName>
        <fullName evidence="3 4">Uncharacterized protein</fullName>
    </submittedName>
</protein>
<dbReference type="Proteomes" id="UP000011715">
    <property type="component" value="Unassembled WGS sequence"/>
</dbReference>